<dbReference type="AlphaFoldDB" id="A0A9W7WKY3"/>
<dbReference type="EMBL" id="JAFHDT010000011">
    <property type="protein sequence ID" value="KAI7803356.1"/>
    <property type="molecule type" value="Genomic_DNA"/>
</dbReference>
<evidence type="ECO:0000313" key="1">
    <source>
        <dbReference type="EMBL" id="KAI7803356.1"/>
    </source>
</evidence>
<accession>A0A9W7WKY3</accession>
<comment type="caution">
    <text evidence="1">The sequence shown here is derived from an EMBL/GenBank/DDBJ whole genome shotgun (WGS) entry which is preliminary data.</text>
</comment>
<keyword evidence="2" id="KW-1185">Reference proteome</keyword>
<proteinExistence type="predicted"/>
<protein>
    <submittedName>
        <fullName evidence="1">Uncharacterized protein</fullName>
    </submittedName>
</protein>
<evidence type="ECO:0000313" key="2">
    <source>
        <dbReference type="Proteomes" id="UP001059041"/>
    </source>
</evidence>
<reference evidence="1" key="1">
    <citation type="submission" date="2021-02" db="EMBL/GenBank/DDBJ databases">
        <title>Comparative genomics reveals that relaxation of natural selection precedes convergent phenotypic evolution of cavefish.</title>
        <authorList>
            <person name="Peng Z."/>
        </authorList>
    </citation>
    <scope>NUCLEOTIDE SEQUENCE</scope>
    <source>
        <tissue evidence="1">Muscle</tissue>
    </source>
</reference>
<sequence>MGVVVQEALSLYLEASGISLRNTNEVIDGPCRMKHALHRNTLSPSSEHGILDTVLETSPLGERLGFPTGYQRGTASSREAPASRQAHHSCCVWSWFVVLGLVERLDHEVMGLPVSREGAASDPSQLSKLFRNKKKPALFLLACCLTHTWSFKINKNLAELT</sequence>
<dbReference type="Proteomes" id="UP001059041">
    <property type="component" value="Linkage Group LG11"/>
</dbReference>
<organism evidence="1 2">
    <name type="scientific">Triplophysa rosa</name>
    <name type="common">Cave loach</name>
    <dbReference type="NCBI Taxonomy" id="992332"/>
    <lineage>
        <taxon>Eukaryota</taxon>
        <taxon>Metazoa</taxon>
        <taxon>Chordata</taxon>
        <taxon>Craniata</taxon>
        <taxon>Vertebrata</taxon>
        <taxon>Euteleostomi</taxon>
        <taxon>Actinopterygii</taxon>
        <taxon>Neopterygii</taxon>
        <taxon>Teleostei</taxon>
        <taxon>Ostariophysi</taxon>
        <taxon>Cypriniformes</taxon>
        <taxon>Nemacheilidae</taxon>
        <taxon>Triplophysa</taxon>
    </lineage>
</organism>
<name>A0A9W7WKY3_TRIRA</name>
<gene>
    <name evidence="1" type="ORF">IRJ41_005802</name>
</gene>